<accession>A0A0G0WVS4</accession>
<protein>
    <submittedName>
        <fullName evidence="1">Uncharacterized protein</fullName>
    </submittedName>
</protein>
<dbReference type="EMBL" id="LCBS01000012">
    <property type="protein sequence ID" value="KKS16825.1"/>
    <property type="molecule type" value="Genomic_DNA"/>
</dbReference>
<evidence type="ECO:0000313" key="1">
    <source>
        <dbReference type="EMBL" id="KKS16825.1"/>
    </source>
</evidence>
<dbReference type="AlphaFoldDB" id="A0A0G0WVS4"/>
<name>A0A0G0WVS4_UNCKA</name>
<reference evidence="1 2" key="1">
    <citation type="journal article" date="2015" name="Nature">
        <title>rRNA introns, odd ribosomes, and small enigmatic genomes across a large radiation of phyla.</title>
        <authorList>
            <person name="Brown C.T."/>
            <person name="Hug L.A."/>
            <person name="Thomas B.C."/>
            <person name="Sharon I."/>
            <person name="Castelle C.J."/>
            <person name="Singh A."/>
            <person name="Wilkins M.J."/>
            <person name="Williams K.H."/>
            <person name="Banfield J.F."/>
        </authorList>
    </citation>
    <scope>NUCLEOTIDE SEQUENCE [LARGE SCALE GENOMIC DNA]</scope>
</reference>
<comment type="caution">
    <text evidence="1">The sequence shown here is derived from an EMBL/GenBank/DDBJ whole genome shotgun (WGS) entry which is preliminary data.</text>
</comment>
<dbReference type="Proteomes" id="UP000034163">
    <property type="component" value="Unassembled WGS sequence"/>
</dbReference>
<proteinExistence type="predicted"/>
<evidence type="ECO:0000313" key="2">
    <source>
        <dbReference type="Proteomes" id="UP000034163"/>
    </source>
</evidence>
<gene>
    <name evidence="1" type="ORF">UU72_C0012G0019</name>
</gene>
<sequence length="79" mass="9008">MSNKSKKVKQAGVTRIVDFPPVHGNSISVYQYRNYLSRIEGANYGDHEVWRDGVGLRPSDYLHRGDVVILKPPKKKKGR</sequence>
<organism evidence="1 2">
    <name type="scientific">candidate division WWE3 bacterium GW2011_GWB1_41_6</name>
    <dbReference type="NCBI Taxonomy" id="1619112"/>
    <lineage>
        <taxon>Bacteria</taxon>
        <taxon>Katanobacteria</taxon>
    </lineage>
</organism>